<dbReference type="InterPro" id="IPR013030">
    <property type="entry name" value="DNA_topo_DNA_db_N_dom2"/>
</dbReference>
<dbReference type="SMART" id="SM00435">
    <property type="entry name" value="TOPEUc"/>
    <property type="match status" value="1"/>
</dbReference>
<comment type="similarity">
    <text evidence="2 6 7">Belongs to the type IB topoisomerase family.</text>
</comment>
<dbReference type="SUPFAM" id="SSF56741">
    <property type="entry name" value="Eukaryotic DNA topoisomerase I, N-terminal DNA-binding fragment"/>
    <property type="match status" value="1"/>
</dbReference>
<dbReference type="InterPro" id="IPR001631">
    <property type="entry name" value="TopoI"/>
</dbReference>
<dbReference type="InterPro" id="IPR025834">
    <property type="entry name" value="TopoI_C_dom"/>
</dbReference>
<dbReference type="InterPro" id="IPR014727">
    <property type="entry name" value="TopoI_cat_a/b-sub_euk"/>
</dbReference>
<keyword evidence="5 6" id="KW-0413">Isomerase</keyword>
<evidence type="ECO:0000256" key="5">
    <source>
        <dbReference type="ARBA" id="ARBA00023235"/>
    </source>
</evidence>
<sequence>MSVGIQWEETSKSSVKWRQLEHKGPYFTPAYEPLPDGVHFLYDGKPLKLSLAAEEVATFYGKMLHLECTSKEVFRRNFFSDWRKEMTPEERRLITHLDKCDFTEIHKHFLERAEARRTLPREQKQKLKEEAEKLQQEFGYCVLDGHREKIGNFKTEPPGLFRGRGDHPKMGMLKRRVMPEDVVINCSRDSKIPEPPAGHQWKEVRSDNTVMWLAAWMENIQNSFKYVILNPSSKPKGEMDWQKYEVARRLKGVVDKIRAQYQADWKSPEMKKRQLAVALYFIDKLALRTGNEKEEGETADTVGCCSLRVEHIRLHAPAGGQEHIVELDFLGKDSIRYKNHVTVEKLVFQNLQHFMEDKDPRDDLFDALTTSSLNKHLQDLMEGLTAKVFRTYNASVTLQEQLRVLTRAEDSVTCKVLAYNRANRAVAVLCNHQRAVPKTFEKSMQTLQKKIETKKAQVAEAQVELQKAETDLKMRGDSKPKSFLQKQRRLLKLEEQLARLCAKATDKEENKQVALGTAKLNYLDPRISIAWCKRFGVPVEKIYNKTQRERFAWAFNQAGEDFEF</sequence>
<dbReference type="InterPro" id="IPR036202">
    <property type="entry name" value="TopoI_DNA-bd_euk_N_sf"/>
</dbReference>
<evidence type="ECO:0000256" key="3">
    <source>
        <dbReference type="ARBA" id="ARBA00023029"/>
    </source>
</evidence>
<dbReference type="InterPro" id="IPR014711">
    <property type="entry name" value="TopoI_cat_a-hlx-sub_euk"/>
</dbReference>
<dbReference type="FunFam" id="1.10.132.10:FF:000001">
    <property type="entry name" value="DNA topoisomerase I"/>
    <property type="match status" value="1"/>
</dbReference>
<evidence type="ECO:0000259" key="9">
    <source>
        <dbReference type="SMART" id="SM00435"/>
    </source>
</evidence>
<keyword evidence="8" id="KW-0175">Coiled coil</keyword>
<evidence type="ECO:0000256" key="8">
    <source>
        <dbReference type="SAM" id="Coils"/>
    </source>
</evidence>
<dbReference type="GO" id="GO:0005634">
    <property type="term" value="C:nucleus"/>
    <property type="evidence" value="ECO:0007669"/>
    <property type="project" value="UniProtKB-ARBA"/>
</dbReference>
<dbReference type="InterPro" id="IPR051062">
    <property type="entry name" value="Topoisomerase_IB"/>
</dbReference>
<keyword evidence="11" id="KW-1185">Reference proteome</keyword>
<evidence type="ECO:0000256" key="6">
    <source>
        <dbReference type="PROSITE-ProRule" id="PRU01382"/>
    </source>
</evidence>
<dbReference type="Ensembl" id="ENSMSIT00000031566.1">
    <property type="protein sequence ID" value="ENSMSIP00000025008.1"/>
    <property type="gene ID" value="ENSMSIG00000021154.1"/>
</dbReference>
<protein>
    <recommendedName>
        <fullName evidence="7">DNA topoisomerase I</fullName>
        <ecNumber evidence="7">5.6.2.1</ecNumber>
    </recommendedName>
    <alternativeName>
        <fullName evidence="7">DNA topoisomerase 1</fullName>
    </alternativeName>
</protein>
<dbReference type="Gene3D" id="1.10.132.10">
    <property type="match status" value="1"/>
</dbReference>
<dbReference type="InterPro" id="IPR011010">
    <property type="entry name" value="DNA_brk_join_enz"/>
</dbReference>
<dbReference type="SUPFAM" id="SSF46596">
    <property type="entry name" value="Eukaryotic DNA topoisomerase I, dispensable insert domain"/>
    <property type="match status" value="1"/>
</dbReference>
<dbReference type="FunFam" id="2.170.11.10:FF:000002">
    <property type="entry name" value="DNA topoisomerase I"/>
    <property type="match status" value="1"/>
</dbReference>
<dbReference type="GO" id="GO:0006260">
    <property type="term" value="P:DNA replication"/>
    <property type="evidence" value="ECO:0007669"/>
    <property type="project" value="TreeGrafter"/>
</dbReference>
<comment type="function">
    <text evidence="7">Releases the supercoiling and torsional tension of DNA introduced during the DNA replication and transcription by transiently cleaving and rejoining one strand of the DNA duplex. Introduces a single-strand break via transesterification at the specific target site 5'-[CT]CCTTp site in duplex DNA. The scissile phosphodiester is attacked by the catalytic tyrosine of the enzyme, resulting in the formation of a DNA-(3'-phosphotyrosyl)-enzyme intermediate and the expulsion of a 5'-OH DNA strand. The free DNA strand then undergoes passage around the unbroken strand thus removing DNA supercoils. Finally, in the religation step, the DNA 5'-OH attacks the covalent intermediate to expel the active-site tyrosine and restore the DNA phosphodiester backbone.</text>
</comment>
<dbReference type="Gene3D" id="2.170.11.10">
    <property type="entry name" value="DNA Topoisomerase I, domain 2"/>
    <property type="match status" value="1"/>
</dbReference>
<evidence type="ECO:0000313" key="11">
    <source>
        <dbReference type="Proteomes" id="UP000694415"/>
    </source>
</evidence>
<dbReference type="Proteomes" id="UP000694415">
    <property type="component" value="Unplaced"/>
</dbReference>
<feature type="domain" description="DNA topoisomerase I eukaryotic-type" evidence="9">
    <location>
        <begin position="160"/>
        <end position="536"/>
    </location>
</feature>
<feature type="coiled-coil region" evidence="8">
    <location>
        <begin position="444"/>
        <end position="510"/>
    </location>
</feature>
<dbReference type="CDD" id="cd00659">
    <property type="entry name" value="Topo_IB_C"/>
    <property type="match status" value="1"/>
</dbReference>
<dbReference type="GeneTree" id="ENSGT00940000162943"/>
<evidence type="ECO:0000256" key="4">
    <source>
        <dbReference type="ARBA" id="ARBA00023125"/>
    </source>
</evidence>
<evidence type="ECO:0000256" key="2">
    <source>
        <dbReference type="ARBA" id="ARBA00006645"/>
    </source>
</evidence>
<dbReference type="Pfam" id="PF14370">
    <property type="entry name" value="Topo_C_assoc"/>
    <property type="match status" value="1"/>
</dbReference>
<dbReference type="PROSITE" id="PS52038">
    <property type="entry name" value="TOPO_IB_2"/>
    <property type="match status" value="1"/>
</dbReference>
<feature type="active site" description="O-(3'-phospho-DNA)-tyrosine intermediate" evidence="6">
    <location>
        <position position="522"/>
    </location>
</feature>
<dbReference type="PANTHER" id="PTHR10290">
    <property type="entry name" value="DNA TOPOISOMERASE I"/>
    <property type="match status" value="1"/>
</dbReference>
<name>A0A8C6HRY1_MUSSI</name>
<dbReference type="EC" id="5.6.2.1" evidence="7"/>
<organism evidence="10 11">
    <name type="scientific">Mus spicilegus</name>
    <name type="common">Mound-building mouse</name>
    <dbReference type="NCBI Taxonomy" id="10103"/>
    <lineage>
        <taxon>Eukaryota</taxon>
        <taxon>Metazoa</taxon>
        <taxon>Chordata</taxon>
        <taxon>Craniata</taxon>
        <taxon>Vertebrata</taxon>
        <taxon>Euteleostomi</taxon>
        <taxon>Mammalia</taxon>
        <taxon>Eutheria</taxon>
        <taxon>Euarchontoglires</taxon>
        <taxon>Glires</taxon>
        <taxon>Rodentia</taxon>
        <taxon>Myomorpha</taxon>
        <taxon>Muroidea</taxon>
        <taxon>Muridae</taxon>
        <taxon>Murinae</taxon>
        <taxon>Mus</taxon>
        <taxon>Mus</taxon>
    </lineage>
</organism>
<dbReference type="Pfam" id="PF01028">
    <property type="entry name" value="Topoisom_I"/>
    <property type="match status" value="1"/>
</dbReference>
<dbReference type="Gene3D" id="3.90.15.10">
    <property type="entry name" value="Topoisomerase I, Chain A, domain 3"/>
    <property type="match status" value="1"/>
</dbReference>
<dbReference type="Gene3D" id="1.10.10.41">
    <property type="entry name" value="Yeast DNA topoisomerase - domain 1"/>
    <property type="match status" value="1"/>
</dbReference>
<dbReference type="PANTHER" id="PTHR10290:SF1">
    <property type="entry name" value="DNA TOPOISOMERASE I, MITOCHONDRIAL"/>
    <property type="match status" value="1"/>
</dbReference>
<proteinExistence type="inferred from homology"/>
<dbReference type="CDD" id="cd03488">
    <property type="entry name" value="Topoisomer_IB_N_htopoI_like"/>
    <property type="match status" value="1"/>
</dbReference>
<dbReference type="InterPro" id="IPR048045">
    <property type="entry name" value="Topoisomer_I_DNA-bd"/>
</dbReference>
<reference evidence="10" key="2">
    <citation type="submission" date="2025-09" db="UniProtKB">
        <authorList>
            <consortium name="Ensembl"/>
        </authorList>
    </citation>
    <scope>IDENTIFICATION</scope>
</reference>
<dbReference type="GO" id="GO:0003917">
    <property type="term" value="F:DNA topoisomerase type I (single strand cut, ATP-independent) activity"/>
    <property type="evidence" value="ECO:0007669"/>
    <property type="project" value="UniProtKB-UniRule"/>
</dbReference>
<dbReference type="GO" id="GO:0005694">
    <property type="term" value="C:chromosome"/>
    <property type="evidence" value="ECO:0007669"/>
    <property type="project" value="InterPro"/>
</dbReference>
<dbReference type="GO" id="GO:0006265">
    <property type="term" value="P:DNA topological change"/>
    <property type="evidence" value="ECO:0007669"/>
    <property type="project" value="UniProtKB-UniRule"/>
</dbReference>
<accession>A0A8C6HRY1</accession>
<dbReference type="Pfam" id="PF02919">
    <property type="entry name" value="Topoisom_I_N"/>
    <property type="match status" value="1"/>
</dbReference>
<reference evidence="10" key="1">
    <citation type="submission" date="2025-08" db="UniProtKB">
        <authorList>
            <consortium name="Ensembl"/>
        </authorList>
    </citation>
    <scope>IDENTIFICATION</scope>
</reference>
<evidence type="ECO:0000313" key="10">
    <source>
        <dbReference type="Ensembl" id="ENSMSIP00000025008.1"/>
    </source>
</evidence>
<dbReference type="FunFam" id="3.90.15.10:FF:000001">
    <property type="entry name" value="DNA topoisomerase I"/>
    <property type="match status" value="1"/>
</dbReference>
<evidence type="ECO:0000256" key="1">
    <source>
        <dbReference type="ARBA" id="ARBA00000213"/>
    </source>
</evidence>
<dbReference type="AlphaFoldDB" id="A0A8C6HRY1"/>
<keyword evidence="3 6" id="KW-0799">Topoisomerase</keyword>
<comment type="catalytic activity">
    <reaction evidence="1 6 7">
        <text>ATP-independent breakage of single-stranded DNA, followed by passage and rejoining.</text>
        <dbReference type="EC" id="5.6.2.1"/>
    </reaction>
</comment>
<dbReference type="SUPFAM" id="SSF56349">
    <property type="entry name" value="DNA breaking-rejoining enzymes"/>
    <property type="match status" value="1"/>
</dbReference>
<dbReference type="InterPro" id="IPR013499">
    <property type="entry name" value="TopoI_euk"/>
</dbReference>
<dbReference type="InterPro" id="IPR008336">
    <property type="entry name" value="TopoI_DNA-bd_euk"/>
</dbReference>
<dbReference type="GO" id="GO:0003677">
    <property type="term" value="F:DNA binding"/>
    <property type="evidence" value="ECO:0007669"/>
    <property type="project" value="UniProtKB-UniRule"/>
</dbReference>
<evidence type="ECO:0000256" key="7">
    <source>
        <dbReference type="RuleBase" id="RU365101"/>
    </source>
</evidence>
<dbReference type="PRINTS" id="PR00416">
    <property type="entry name" value="EUTPISMRASEI"/>
</dbReference>
<dbReference type="FunFam" id="1.10.10.41:FF:000001">
    <property type="entry name" value="DNA topoisomerase I"/>
    <property type="match status" value="1"/>
</dbReference>
<keyword evidence="4 6" id="KW-0238">DNA-binding</keyword>
<dbReference type="InterPro" id="IPR013034">
    <property type="entry name" value="DNA_topo_DNA_db_N_dom1"/>
</dbReference>
<feature type="coiled-coil region" evidence="8">
    <location>
        <begin position="110"/>
        <end position="137"/>
    </location>
</feature>
<dbReference type="GO" id="GO:0042645">
    <property type="term" value="C:mitochondrial nucleoid"/>
    <property type="evidence" value="ECO:0007669"/>
    <property type="project" value="TreeGrafter"/>
</dbReference>
<dbReference type="InterPro" id="IPR013500">
    <property type="entry name" value="TopoI_cat_euk"/>
</dbReference>